<feature type="transmembrane region" description="Helical" evidence="5">
    <location>
        <begin position="90"/>
        <end position="107"/>
    </location>
</feature>
<dbReference type="SUPFAM" id="SSF103481">
    <property type="entry name" value="Multidrug resistance efflux transporter EmrE"/>
    <property type="match status" value="1"/>
</dbReference>
<evidence type="ECO:0000256" key="3">
    <source>
        <dbReference type="ARBA" id="ARBA00022989"/>
    </source>
</evidence>
<comment type="subcellular location">
    <subcellularLocation>
        <location evidence="1">Membrane</location>
        <topology evidence="1">Multi-pass membrane protein</topology>
    </subcellularLocation>
</comment>
<evidence type="ECO:0000256" key="2">
    <source>
        <dbReference type="ARBA" id="ARBA00022692"/>
    </source>
</evidence>
<evidence type="ECO:0000313" key="8">
    <source>
        <dbReference type="Proteomes" id="UP000198977"/>
    </source>
</evidence>
<sequence>MRLALLTFLTMTAFAANSILTRLAIEGGHIDPSGFALVRVLSGAVVLAMLISVRGGGLPLLRRNRLGGAFSLAVYMIGFSLAYLTLDAGLGALILFGVVQITMFVHGAMRGAAPRRQQVTGAVIAFAGLLVALWPGPEGSADPVGAALMIAAGLGWAAYTIIGRGSVDPLAATAANFLLCLPILLILLVGPALEFSVTGIALALLCGGLTSGLGYALWYSILPKMSGPTAAVVQLGVPVIAIVAGAVLLGEDIGLSVLVAASLVVGGIGWAVSARSTPAGHS</sequence>
<dbReference type="InterPro" id="IPR000620">
    <property type="entry name" value="EamA_dom"/>
</dbReference>
<dbReference type="Proteomes" id="UP000198977">
    <property type="component" value="Unassembled WGS sequence"/>
</dbReference>
<dbReference type="InterPro" id="IPR037185">
    <property type="entry name" value="EmrE-like"/>
</dbReference>
<gene>
    <name evidence="7" type="ORF">SAMN04488523_101243</name>
</gene>
<dbReference type="RefSeq" id="WP_093921988.1">
    <property type="nucleotide sequence ID" value="NZ_FOMW01000001.1"/>
</dbReference>
<name>A0A1I1T1J1_9RHOB</name>
<proteinExistence type="predicted"/>
<evidence type="ECO:0000256" key="5">
    <source>
        <dbReference type="SAM" id="Phobius"/>
    </source>
</evidence>
<accession>A0A1I1T1J1</accession>
<organism evidence="7 8">
    <name type="scientific">Sulfitobacter brevis</name>
    <dbReference type="NCBI Taxonomy" id="74348"/>
    <lineage>
        <taxon>Bacteria</taxon>
        <taxon>Pseudomonadati</taxon>
        <taxon>Pseudomonadota</taxon>
        <taxon>Alphaproteobacteria</taxon>
        <taxon>Rhodobacterales</taxon>
        <taxon>Roseobacteraceae</taxon>
        <taxon>Sulfitobacter</taxon>
    </lineage>
</organism>
<evidence type="ECO:0000259" key="6">
    <source>
        <dbReference type="Pfam" id="PF00892"/>
    </source>
</evidence>
<dbReference type="PANTHER" id="PTHR32322">
    <property type="entry name" value="INNER MEMBRANE TRANSPORTER"/>
    <property type="match status" value="1"/>
</dbReference>
<dbReference type="GO" id="GO:0016020">
    <property type="term" value="C:membrane"/>
    <property type="evidence" value="ECO:0007669"/>
    <property type="project" value="UniProtKB-SubCell"/>
</dbReference>
<feature type="transmembrane region" description="Helical" evidence="5">
    <location>
        <begin position="230"/>
        <end position="249"/>
    </location>
</feature>
<dbReference type="AlphaFoldDB" id="A0A1I1T1J1"/>
<evidence type="ECO:0000256" key="1">
    <source>
        <dbReference type="ARBA" id="ARBA00004141"/>
    </source>
</evidence>
<feature type="transmembrane region" description="Helical" evidence="5">
    <location>
        <begin position="34"/>
        <end position="53"/>
    </location>
</feature>
<feature type="transmembrane region" description="Helical" evidence="5">
    <location>
        <begin position="174"/>
        <end position="193"/>
    </location>
</feature>
<dbReference type="Pfam" id="PF00892">
    <property type="entry name" value="EamA"/>
    <property type="match status" value="1"/>
</dbReference>
<dbReference type="OrthoDB" id="321830at2"/>
<protein>
    <submittedName>
        <fullName evidence="7">EamA-like transporter family protein</fullName>
    </submittedName>
</protein>
<keyword evidence="2 5" id="KW-0812">Transmembrane</keyword>
<keyword evidence="4 5" id="KW-0472">Membrane</keyword>
<dbReference type="EMBL" id="FOMW01000001">
    <property type="protein sequence ID" value="SFD52547.1"/>
    <property type="molecule type" value="Genomic_DNA"/>
</dbReference>
<dbReference type="InterPro" id="IPR050638">
    <property type="entry name" value="AA-Vitamin_Transporters"/>
</dbReference>
<evidence type="ECO:0000256" key="4">
    <source>
        <dbReference type="ARBA" id="ARBA00023136"/>
    </source>
</evidence>
<keyword evidence="8" id="KW-1185">Reference proteome</keyword>
<reference evidence="7 8" key="1">
    <citation type="submission" date="2016-10" db="EMBL/GenBank/DDBJ databases">
        <authorList>
            <person name="de Groot N.N."/>
        </authorList>
    </citation>
    <scope>NUCLEOTIDE SEQUENCE [LARGE SCALE GENOMIC DNA]</scope>
    <source>
        <strain evidence="7 8">DSM 11443</strain>
    </source>
</reference>
<feature type="transmembrane region" description="Helical" evidence="5">
    <location>
        <begin position="255"/>
        <end position="273"/>
    </location>
</feature>
<feature type="transmembrane region" description="Helical" evidence="5">
    <location>
        <begin position="119"/>
        <end position="137"/>
    </location>
</feature>
<dbReference type="PANTHER" id="PTHR32322:SF9">
    <property type="entry name" value="AMINO-ACID METABOLITE EFFLUX PUMP-RELATED"/>
    <property type="match status" value="1"/>
</dbReference>
<evidence type="ECO:0000313" key="7">
    <source>
        <dbReference type="EMBL" id="SFD52547.1"/>
    </source>
</evidence>
<feature type="transmembrane region" description="Helical" evidence="5">
    <location>
        <begin position="143"/>
        <end position="162"/>
    </location>
</feature>
<feature type="domain" description="EamA" evidence="6">
    <location>
        <begin position="145"/>
        <end position="269"/>
    </location>
</feature>
<feature type="transmembrane region" description="Helical" evidence="5">
    <location>
        <begin position="199"/>
        <end position="218"/>
    </location>
</feature>
<keyword evidence="3 5" id="KW-1133">Transmembrane helix</keyword>
<feature type="transmembrane region" description="Helical" evidence="5">
    <location>
        <begin position="65"/>
        <end position="84"/>
    </location>
</feature>
<dbReference type="STRING" id="74348.SAMN04488523_101243"/>